<dbReference type="GO" id="GO:0022857">
    <property type="term" value="F:transmembrane transporter activity"/>
    <property type="evidence" value="ECO:0007669"/>
    <property type="project" value="InterPro"/>
</dbReference>
<dbReference type="InterPro" id="IPR004896">
    <property type="entry name" value="PucC-rel"/>
</dbReference>
<evidence type="ECO:0000256" key="5">
    <source>
        <dbReference type="ARBA" id="ARBA00023136"/>
    </source>
</evidence>
<feature type="transmembrane region" description="Helical" evidence="6">
    <location>
        <begin position="215"/>
        <end position="238"/>
    </location>
</feature>
<evidence type="ECO:0000313" key="9">
    <source>
        <dbReference type="Proteomes" id="UP000195043"/>
    </source>
</evidence>
<evidence type="ECO:0000313" key="8">
    <source>
        <dbReference type="EMBL" id="OTN76459.1"/>
    </source>
</evidence>
<dbReference type="PROSITE" id="PS50850">
    <property type="entry name" value="MFS"/>
    <property type="match status" value="1"/>
</dbReference>
<dbReference type="InterPro" id="IPR011701">
    <property type="entry name" value="MFS"/>
</dbReference>
<dbReference type="PANTHER" id="PTHR23504">
    <property type="entry name" value="MAJOR FACILITATOR SUPERFAMILY DOMAIN-CONTAINING PROTEIN 10"/>
    <property type="match status" value="1"/>
</dbReference>
<feature type="transmembrane region" description="Helical" evidence="6">
    <location>
        <begin position="98"/>
        <end position="117"/>
    </location>
</feature>
<comment type="subcellular location">
    <subcellularLocation>
        <location evidence="1">Cell membrane</location>
        <topology evidence="1">Multi-pass membrane protein</topology>
    </subcellularLocation>
</comment>
<keyword evidence="5 6" id="KW-0472">Membrane</keyword>
<accession>A0A242A6B7</accession>
<dbReference type="SUPFAM" id="SSF103473">
    <property type="entry name" value="MFS general substrate transporter"/>
    <property type="match status" value="1"/>
</dbReference>
<feature type="transmembrane region" description="Helical" evidence="6">
    <location>
        <begin position="329"/>
        <end position="353"/>
    </location>
</feature>
<dbReference type="Proteomes" id="UP000195043">
    <property type="component" value="Unassembled WGS sequence"/>
</dbReference>
<protein>
    <recommendedName>
        <fullName evidence="7">Major facilitator superfamily (MFS) profile domain-containing protein</fullName>
    </recommendedName>
</protein>
<dbReference type="PANTHER" id="PTHR23504:SF15">
    <property type="entry name" value="MAJOR FACILITATOR SUPERFAMILY (MFS) PROFILE DOMAIN-CONTAINING PROTEIN"/>
    <property type="match status" value="1"/>
</dbReference>
<evidence type="ECO:0000259" key="7">
    <source>
        <dbReference type="PROSITE" id="PS50850"/>
    </source>
</evidence>
<dbReference type="InterPro" id="IPR020846">
    <property type="entry name" value="MFS_dom"/>
</dbReference>
<dbReference type="STRING" id="1834191.A5886_001536"/>
<feature type="transmembrane region" description="Helical" evidence="6">
    <location>
        <begin position="258"/>
        <end position="282"/>
    </location>
</feature>
<keyword evidence="4 6" id="KW-1133">Transmembrane helix</keyword>
<proteinExistence type="predicted"/>
<dbReference type="InterPro" id="IPR036259">
    <property type="entry name" value="MFS_trans_sf"/>
</dbReference>
<feature type="domain" description="Major facilitator superfamily (MFS) profile" evidence="7">
    <location>
        <begin position="1"/>
        <end position="358"/>
    </location>
</feature>
<gene>
    <name evidence="8" type="ORF">A5886_001536</name>
</gene>
<dbReference type="Pfam" id="PF03209">
    <property type="entry name" value="PUCC"/>
    <property type="match status" value="1"/>
</dbReference>
<feature type="transmembrane region" description="Helical" evidence="6">
    <location>
        <begin position="182"/>
        <end position="203"/>
    </location>
</feature>
<feature type="transmembrane region" description="Helical" evidence="6">
    <location>
        <begin position="6"/>
        <end position="29"/>
    </location>
</feature>
<dbReference type="InterPro" id="IPR001958">
    <property type="entry name" value="Tet-R_TetA/multi-R_MdtG-like"/>
</dbReference>
<feature type="transmembrane region" description="Helical" evidence="6">
    <location>
        <begin position="70"/>
        <end position="86"/>
    </location>
</feature>
<evidence type="ECO:0000256" key="4">
    <source>
        <dbReference type="ARBA" id="ARBA00022989"/>
    </source>
</evidence>
<dbReference type="EMBL" id="NGKU01000001">
    <property type="protein sequence ID" value="OTN76459.1"/>
    <property type="molecule type" value="Genomic_DNA"/>
</dbReference>
<dbReference type="PRINTS" id="PR01035">
    <property type="entry name" value="TCRTETA"/>
</dbReference>
<dbReference type="GO" id="GO:0005886">
    <property type="term" value="C:plasma membrane"/>
    <property type="evidence" value="ECO:0007669"/>
    <property type="project" value="UniProtKB-SubCell"/>
</dbReference>
<dbReference type="AlphaFoldDB" id="A0A242A6B7"/>
<keyword evidence="9" id="KW-1185">Reference proteome</keyword>
<keyword evidence="3 6" id="KW-0812">Transmembrane</keyword>
<feature type="transmembrane region" description="Helical" evidence="6">
    <location>
        <begin position="41"/>
        <end position="64"/>
    </location>
</feature>
<evidence type="ECO:0000256" key="6">
    <source>
        <dbReference type="SAM" id="Phobius"/>
    </source>
</evidence>
<evidence type="ECO:0000256" key="1">
    <source>
        <dbReference type="ARBA" id="ARBA00004651"/>
    </source>
</evidence>
<organism evidence="8 9">
    <name type="scientific">Candidatus Enterococcus testudinis</name>
    <dbReference type="NCBI Taxonomy" id="1834191"/>
    <lineage>
        <taxon>Bacteria</taxon>
        <taxon>Bacillati</taxon>
        <taxon>Bacillota</taxon>
        <taxon>Bacilli</taxon>
        <taxon>Lactobacillales</taxon>
        <taxon>Enterococcaceae</taxon>
        <taxon>Enterococcus</taxon>
    </lineage>
</organism>
<dbReference type="Gene3D" id="1.20.1250.20">
    <property type="entry name" value="MFS general substrate transporter like domains"/>
    <property type="match status" value="1"/>
</dbReference>
<comment type="caution">
    <text evidence="8">The sequence shown here is derived from an EMBL/GenBank/DDBJ whole genome shotgun (WGS) entry which is preliminary data.</text>
</comment>
<sequence>MQNPSQQAFIISALTAVYAACVFLAAPILGALSDQIGRRPILILCLFGGGIGYVLFGIGGALWVFFLSRIIEGITGGSISTLYAYFSDSTPPEQRTKYFGWMSAVAGAGTALGPVIGGGLAHFGYAVPMFVGAAVSIANGLYAWFYLPESLPKALRRISSLKDINPFRQFRFVFSHSRIGRIVFTAFLLWIPAGGLQAIFSQFTIDSFDWSPTLIGFMFSIIGIQDILAQSFLMPWLLKQINEQAILRLGIIGEVSGYLFICFSGIFTAPVFFVLGLFLYGIGDAIFAPAYNGSLSKLVTPQEQGKVLGSSQGMQSLARVIGPLIGGQLYVLFAPVAPALMGVAFGLLALFFFRNIQA</sequence>
<name>A0A242A6B7_9ENTE</name>
<reference evidence="8 9" key="1">
    <citation type="submission" date="2017-05" db="EMBL/GenBank/DDBJ databases">
        <title>The Genome Sequence of Enterococcus sp. 8G7_MSG3316.</title>
        <authorList>
            <consortium name="The Broad Institute Genomics Platform"/>
            <consortium name="The Broad Institute Genomic Center for Infectious Diseases"/>
            <person name="Earl A."/>
            <person name="Manson A."/>
            <person name="Schwartman J."/>
            <person name="Gilmore M."/>
            <person name="Abouelleil A."/>
            <person name="Cao P."/>
            <person name="Chapman S."/>
            <person name="Cusick C."/>
            <person name="Shea T."/>
            <person name="Young S."/>
            <person name="Neafsey D."/>
            <person name="Nusbaum C."/>
            <person name="Birren B."/>
        </authorList>
    </citation>
    <scope>NUCLEOTIDE SEQUENCE [LARGE SCALE GENOMIC DNA]</scope>
    <source>
        <strain evidence="8 9">8G7_MSG3316</strain>
    </source>
</reference>
<feature type="transmembrane region" description="Helical" evidence="6">
    <location>
        <begin position="123"/>
        <end position="147"/>
    </location>
</feature>
<evidence type="ECO:0000256" key="2">
    <source>
        <dbReference type="ARBA" id="ARBA00022448"/>
    </source>
</evidence>
<dbReference type="Pfam" id="PF07690">
    <property type="entry name" value="MFS_1"/>
    <property type="match status" value="1"/>
</dbReference>
<evidence type="ECO:0000256" key="3">
    <source>
        <dbReference type="ARBA" id="ARBA00022692"/>
    </source>
</evidence>
<keyword evidence="2" id="KW-0813">Transport</keyword>